<dbReference type="Proteomes" id="UP000770717">
    <property type="component" value="Unassembled WGS sequence"/>
</dbReference>
<evidence type="ECO:0000313" key="1">
    <source>
        <dbReference type="EMBL" id="KAG9482372.1"/>
    </source>
</evidence>
<dbReference type="AlphaFoldDB" id="A0A8J6F6A4"/>
<gene>
    <name evidence="1" type="ORF">GDO78_011193</name>
</gene>
<proteinExistence type="predicted"/>
<name>A0A8J6F6A4_ELECQ</name>
<evidence type="ECO:0000313" key="2">
    <source>
        <dbReference type="Proteomes" id="UP000770717"/>
    </source>
</evidence>
<protein>
    <submittedName>
        <fullName evidence="1">Uncharacterized protein</fullName>
    </submittedName>
</protein>
<accession>A0A8J6F6A4</accession>
<keyword evidence="2" id="KW-1185">Reference proteome</keyword>
<organism evidence="1 2">
    <name type="scientific">Eleutherodactylus coqui</name>
    <name type="common">Puerto Rican coqui</name>
    <dbReference type="NCBI Taxonomy" id="57060"/>
    <lineage>
        <taxon>Eukaryota</taxon>
        <taxon>Metazoa</taxon>
        <taxon>Chordata</taxon>
        <taxon>Craniata</taxon>
        <taxon>Vertebrata</taxon>
        <taxon>Euteleostomi</taxon>
        <taxon>Amphibia</taxon>
        <taxon>Batrachia</taxon>
        <taxon>Anura</taxon>
        <taxon>Neobatrachia</taxon>
        <taxon>Hyloidea</taxon>
        <taxon>Eleutherodactylidae</taxon>
        <taxon>Eleutherodactylinae</taxon>
        <taxon>Eleutherodactylus</taxon>
        <taxon>Eleutherodactylus</taxon>
    </lineage>
</organism>
<dbReference type="EMBL" id="WNTK01000006">
    <property type="protein sequence ID" value="KAG9482372.1"/>
    <property type="molecule type" value="Genomic_DNA"/>
</dbReference>
<reference evidence="1" key="1">
    <citation type="thesis" date="2020" institute="ProQuest LLC" country="789 East Eisenhower Parkway, Ann Arbor, MI, USA">
        <title>Comparative Genomics and Chromosome Evolution.</title>
        <authorList>
            <person name="Mudd A.B."/>
        </authorList>
    </citation>
    <scope>NUCLEOTIDE SEQUENCE</scope>
    <source>
        <strain evidence="1">HN-11 Male</strain>
        <tissue evidence="1">Kidney and liver</tissue>
    </source>
</reference>
<sequence>MMTVLRSYSLASAVGFCQATAFCFATARALSSSVTTSFPMDSHHQPNRYIAPPSHPMPDHPAIEASGKCCPYIHNLF</sequence>
<comment type="caution">
    <text evidence="1">The sequence shown here is derived from an EMBL/GenBank/DDBJ whole genome shotgun (WGS) entry which is preliminary data.</text>
</comment>